<dbReference type="Proteomes" id="UP001234178">
    <property type="component" value="Unassembled WGS sequence"/>
</dbReference>
<evidence type="ECO:0000313" key="2">
    <source>
        <dbReference type="Proteomes" id="UP001234178"/>
    </source>
</evidence>
<keyword evidence="2" id="KW-1185">Reference proteome</keyword>
<protein>
    <submittedName>
        <fullName evidence="1">Uncharacterized protein</fullName>
    </submittedName>
</protein>
<reference evidence="1 2" key="1">
    <citation type="journal article" date="2023" name="Nucleic Acids Res.">
        <title>The hologenome of Daphnia magna reveals possible DNA methylation and microbiome-mediated evolution of the host genome.</title>
        <authorList>
            <person name="Chaturvedi A."/>
            <person name="Li X."/>
            <person name="Dhandapani V."/>
            <person name="Marshall H."/>
            <person name="Kissane S."/>
            <person name="Cuenca-Cambronero M."/>
            <person name="Asole G."/>
            <person name="Calvet F."/>
            <person name="Ruiz-Romero M."/>
            <person name="Marangio P."/>
            <person name="Guigo R."/>
            <person name="Rago D."/>
            <person name="Mirbahai L."/>
            <person name="Eastwood N."/>
            <person name="Colbourne J.K."/>
            <person name="Zhou J."/>
            <person name="Mallon E."/>
            <person name="Orsini L."/>
        </authorList>
    </citation>
    <scope>NUCLEOTIDE SEQUENCE [LARGE SCALE GENOMIC DNA]</scope>
    <source>
        <strain evidence="1">LRV0_1</strain>
    </source>
</reference>
<evidence type="ECO:0000313" key="1">
    <source>
        <dbReference type="EMBL" id="KAK4027985.1"/>
    </source>
</evidence>
<organism evidence="1 2">
    <name type="scientific">Daphnia magna</name>
    <dbReference type="NCBI Taxonomy" id="35525"/>
    <lineage>
        <taxon>Eukaryota</taxon>
        <taxon>Metazoa</taxon>
        <taxon>Ecdysozoa</taxon>
        <taxon>Arthropoda</taxon>
        <taxon>Crustacea</taxon>
        <taxon>Branchiopoda</taxon>
        <taxon>Diplostraca</taxon>
        <taxon>Cladocera</taxon>
        <taxon>Anomopoda</taxon>
        <taxon>Daphniidae</taxon>
        <taxon>Daphnia</taxon>
    </lineage>
</organism>
<comment type="caution">
    <text evidence="1">The sequence shown here is derived from an EMBL/GenBank/DDBJ whole genome shotgun (WGS) entry which is preliminary data.</text>
</comment>
<accession>A0ABR0ASF1</accession>
<dbReference type="EMBL" id="JAOYFB010000038">
    <property type="protein sequence ID" value="KAK4027985.1"/>
    <property type="molecule type" value="Genomic_DNA"/>
</dbReference>
<proteinExistence type="predicted"/>
<gene>
    <name evidence="1" type="ORF">OUZ56_017148</name>
</gene>
<name>A0ABR0ASF1_9CRUS</name>
<sequence>MEKHSGSSNNTVSRSSLLATSLASADGVPYPRWRGIPPRIIRLSLACFGQRVVIRTRALSFVRRDFRQPPAAMTEAISIPAQLAPTSPAAMGYPAAT</sequence>